<dbReference type="EMBL" id="JANBPG010000052">
    <property type="protein sequence ID" value="KAJ1900953.1"/>
    <property type="molecule type" value="Genomic_DNA"/>
</dbReference>
<evidence type="ECO:0000313" key="1">
    <source>
        <dbReference type="EMBL" id="KAJ1900953.1"/>
    </source>
</evidence>
<dbReference type="Proteomes" id="UP001150581">
    <property type="component" value="Unassembled WGS sequence"/>
</dbReference>
<organism evidence="1 2">
    <name type="scientific">Kickxella alabastrina</name>
    <dbReference type="NCBI Taxonomy" id="61397"/>
    <lineage>
        <taxon>Eukaryota</taxon>
        <taxon>Fungi</taxon>
        <taxon>Fungi incertae sedis</taxon>
        <taxon>Zoopagomycota</taxon>
        <taxon>Kickxellomycotina</taxon>
        <taxon>Kickxellomycetes</taxon>
        <taxon>Kickxellales</taxon>
        <taxon>Kickxellaceae</taxon>
        <taxon>Kickxella</taxon>
    </lineage>
</organism>
<evidence type="ECO:0000313" key="2">
    <source>
        <dbReference type="Proteomes" id="UP001150581"/>
    </source>
</evidence>
<sequence>MHQVLKACTLSEDIKQFAAGDMPEIGHNGTNLSGDQKVRLALARQVLALYLKVDVYIFDDLLAAVDARVEHLIIEHVLTLGGIIGDKTRILVTHAEHLVPLSSKAITLTEGHAEIAEQQPVELVSAVNTDEHISELSTKPDISTETELSGSNGDKDNNDKGKSGEFTIHPGLEAPPFKLTQLWRFLELSRHMPVAIVVLIQFTNVYAIYYVKSLHIELMVDDNPDTICQSMSKYLIVNALTGISRMQLWSLWKVGSETGF</sequence>
<protein>
    <submittedName>
        <fullName evidence="1">Uncharacterized protein</fullName>
    </submittedName>
</protein>
<accession>A0ACC1IU49</accession>
<keyword evidence="2" id="KW-1185">Reference proteome</keyword>
<gene>
    <name evidence="1" type="ORF">LPJ66_001119</name>
</gene>
<reference evidence="1" key="1">
    <citation type="submission" date="2022-07" db="EMBL/GenBank/DDBJ databases">
        <title>Phylogenomic reconstructions and comparative analyses of Kickxellomycotina fungi.</title>
        <authorList>
            <person name="Reynolds N.K."/>
            <person name="Stajich J.E."/>
            <person name="Barry K."/>
            <person name="Grigoriev I.V."/>
            <person name="Crous P."/>
            <person name="Smith M.E."/>
        </authorList>
    </citation>
    <scope>NUCLEOTIDE SEQUENCE</scope>
    <source>
        <strain evidence="1">Benny 63K</strain>
    </source>
</reference>
<proteinExistence type="predicted"/>
<comment type="caution">
    <text evidence="1">The sequence shown here is derived from an EMBL/GenBank/DDBJ whole genome shotgun (WGS) entry which is preliminary data.</text>
</comment>
<name>A0ACC1IU49_9FUNG</name>